<feature type="transmembrane region" description="Helical" evidence="7">
    <location>
        <begin position="599"/>
        <end position="620"/>
    </location>
</feature>
<dbReference type="Gene3D" id="1.20.5.2700">
    <property type="match status" value="1"/>
</dbReference>
<dbReference type="InterPro" id="IPR001750">
    <property type="entry name" value="ND/Mrp_TM"/>
</dbReference>
<organism evidence="10 11">
    <name type="scientific">Seinonella peptonophila</name>
    <dbReference type="NCBI Taxonomy" id="112248"/>
    <lineage>
        <taxon>Bacteria</taxon>
        <taxon>Bacillati</taxon>
        <taxon>Bacillota</taxon>
        <taxon>Bacilli</taxon>
        <taxon>Bacillales</taxon>
        <taxon>Thermoactinomycetaceae</taxon>
        <taxon>Seinonella</taxon>
    </lineage>
</organism>
<reference evidence="10 11" key="1">
    <citation type="submission" date="2016-11" db="EMBL/GenBank/DDBJ databases">
        <authorList>
            <person name="Jaros S."/>
            <person name="Januszkiewicz K."/>
            <person name="Wedrychowicz H."/>
        </authorList>
    </citation>
    <scope>NUCLEOTIDE SEQUENCE [LARGE SCALE GENOMIC DNA]</scope>
    <source>
        <strain evidence="10 11">DSM 44666</strain>
    </source>
</reference>
<dbReference type="NCBIfam" id="NF005141">
    <property type="entry name" value="PRK06590.1"/>
    <property type="match status" value="1"/>
</dbReference>
<evidence type="ECO:0000256" key="4">
    <source>
        <dbReference type="ARBA" id="ARBA00022989"/>
    </source>
</evidence>
<dbReference type="Proteomes" id="UP000184476">
    <property type="component" value="Unassembled WGS sequence"/>
</dbReference>
<dbReference type="GO" id="GO:0008137">
    <property type="term" value="F:NADH dehydrogenase (ubiquinone) activity"/>
    <property type="evidence" value="ECO:0007669"/>
    <property type="project" value="InterPro"/>
</dbReference>
<accession>A0A1M4XSQ5</accession>
<evidence type="ECO:0000256" key="6">
    <source>
        <dbReference type="RuleBase" id="RU000320"/>
    </source>
</evidence>
<feature type="transmembrane region" description="Helical" evidence="7">
    <location>
        <begin position="139"/>
        <end position="158"/>
    </location>
</feature>
<dbReference type="Pfam" id="PF00662">
    <property type="entry name" value="Proton_antipo_N"/>
    <property type="match status" value="1"/>
</dbReference>
<evidence type="ECO:0000256" key="1">
    <source>
        <dbReference type="ARBA" id="ARBA00004651"/>
    </source>
</evidence>
<feature type="transmembrane region" description="Helical" evidence="7">
    <location>
        <begin position="329"/>
        <end position="352"/>
    </location>
</feature>
<sequence length="621" mass="68552">MRWITLTILLLPLLSFLLLIGGRKWRSRGLVAGIGVLTSYGAFHLSSYLLMNMIQKKTQVVISMPWLTLSDQVVHLGIKIGALQAVMLVLVSLVSCLVQIYSWGYMRDDERFPVFFAYLGLFTFSMLGLVSSANLLQIYIFWELVGLCSFLLIGYWYYKPEARDAAKKAFIVTRIGDVGFFIAILMIFWKIGSFELDAVSKAVSTGTISGVWVTWIAILILIGAIGKSGQFPLHTWLPDAMEGPTPVSALIHAATMVTAGIYLVAATFPVFLASSYALDIVSYIGGFTAIFAACIALVQTDIKRVLAYSTVSQLGYMMLALGSKGYVEGIFHLVTHGFFKALLFLAAGAVIVSLHHEQDLRKMGGLWKKNRGLAIWFLIGCFALVGLPPFSGFFSKDEILQTVYMDGRIGLFVLALITVFLTAFYVFRLYHLIFAGTSRTEQKNTPVPKVMMVPIAILGLLSTLAGFVQFPKAYFSSFLLQGSKLASLTSEAAPAWIGWVAVLFSLFGVGLATLLYWRGYQPAKPRVGLIGWAHRILEQKFYIDQLYHYVFALPLKGLGYFLIGWDRFVVGGLVRLVGLVPVGLSRIASMLQNGQTQTYALVSLIGFILLVIGVTVGRFFS</sequence>
<dbReference type="PANTHER" id="PTHR42829:SF2">
    <property type="entry name" value="NADH-UBIQUINONE OXIDOREDUCTASE CHAIN 5"/>
    <property type="match status" value="1"/>
</dbReference>
<dbReference type="InterPro" id="IPR001516">
    <property type="entry name" value="Proton_antipo_N"/>
</dbReference>
<dbReference type="PRINTS" id="PR01434">
    <property type="entry name" value="NADHDHGNASE5"/>
</dbReference>
<dbReference type="PANTHER" id="PTHR42829">
    <property type="entry name" value="NADH-UBIQUINONE OXIDOREDUCTASE CHAIN 5"/>
    <property type="match status" value="1"/>
</dbReference>
<feature type="domain" description="NADH-Ubiquinone oxidoreductase (complex I) chain 5 N-terminal" evidence="9">
    <location>
        <begin position="66"/>
        <end position="116"/>
    </location>
</feature>
<gene>
    <name evidence="10" type="ORF">SAMN05444392_105166</name>
</gene>
<evidence type="ECO:0000256" key="3">
    <source>
        <dbReference type="ARBA" id="ARBA00022692"/>
    </source>
</evidence>
<dbReference type="NCBIfam" id="TIGR01974">
    <property type="entry name" value="NDH_I_L"/>
    <property type="match status" value="1"/>
</dbReference>
<dbReference type="GO" id="GO:0005886">
    <property type="term" value="C:plasma membrane"/>
    <property type="evidence" value="ECO:0007669"/>
    <property type="project" value="UniProtKB-SubCell"/>
</dbReference>
<feature type="transmembrane region" description="Helical" evidence="7">
    <location>
        <begin position="450"/>
        <end position="470"/>
    </location>
</feature>
<evidence type="ECO:0000256" key="5">
    <source>
        <dbReference type="ARBA" id="ARBA00023136"/>
    </source>
</evidence>
<feature type="transmembrane region" description="Helical" evidence="7">
    <location>
        <begin position="409"/>
        <end position="430"/>
    </location>
</feature>
<evidence type="ECO:0000256" key="2">
    <source>
        <dbReference type="ARBA" id="ARBA00008483"/>
    </source>
</evidence>
<feature type="transmembrane region" description="Helical" evidence="7">
    <location>
        <begin position="170"/>
        <end position="189"/>
    </location>
</feature>
<dbReference type="PRINTS" id="PR01435">
    <property type="entry name" value="NPOXDRDTASE5"/>
</dbReference>
<feature type="transmembrane region" description="Helical" evidence="7">
    <location>
        <begin position="546"/>
        <end position="563"/>
    </location>
</feature>
<comment type="similarity">
    <text evidence="2">Belongs to the CPA3 antiporters (TC 2.A.63) subunit A family.</text>
</comment>
<feature type="transmembrane region" description="Helical" evidence="7">
    <location>
        <begin position="280"/>
        <end position="298"/>
    </location>
</feature>
<feature type="transmembrane region" description="Helical" evidence="7">
    <location>
        <begin position="74"/>
        <end position="100"/>
    </location>
</feature>
<dbReference type="Pfam" id="PF00361">
    <property type="entry name" value="Proton_antipo_M"/>
    <property type="match status" value="1"/>
</dbReference>
<dbReference type="GO" id="GO:0003954">
    <property type="term" value="F:NADH dehydrogenase activity"/>
    <property type="evidence" value="ECO:0007669"/>
    <property type="project" value="TreeGrafter"/>
</dbReference>
<feature type="transmembrane region" description="Helical" evidence="7">
    <location>
        <begin position="112"/>
        <end position="133"/>
    </location>
</feature>
<proteinExistence type="inferred from homology"/>
<dbReference type="AlphaFoldDB" id="A0A1M4XSQ5"/>
<dbReference type="RefSeq" id="WP_175552341.1">
    <property type="nucleotide sequence ID" value="NZ_FQVL01000005.1"/>
</dbReference>
<keyword evidence="11" id="KW-1185">Reference proteome</keyword>
<feature type="transmembrane region" description="Helical" evidence="7">
    <location>
        <begin position="209"/>
        <end position="226"/>
    </location>
</feature>
<keyword evidence="5 7" id="KW-0472">Membrane</keyword>
<dbReference type="GO" id="GO:0015990">
    <property type="term" value="P:electron transport coupled proton transport"/>
    <property type="evidence" value="ECO:0007669"/>
    <property type="project" value="TreeGrafter"/>
</dbReference>
<dbReference type="InterPro" id="IPR003945">
    <property type="entry name" value="NU5C-like"/>
</dbReference>
<protein>
    <submittedName>
        <fullName evidence="10">NADH dehydrogenase subunit L</fullName>
    </submittedName>
</protein>
<evidence type="ECO:0000313" key="11">
    <source>
        <dbReference type="Proteomes" id="UP000184476"/>
    </source>
</evidence>
<feature type="transmembrane region" description="Helical" evidence="7">
    <location>
        <begin position="373"/>
        <end position="394"/>
    </location>
</feature>
<dbReference type="InterPro" id="IPR018393">
    <property type="entry name" value="NADHpl_OxRdtase_5_subgr"/>
</dbReference>
<evidence type="ECO:0000259" key="9">
    <source>
        <dbReference type="Pfam" id="PF00662"/>
    </source>
</evidence>
<evidence type="ECO:0000259" key="8">
    <source>
        <dbReference type="Pfam" id="PF00361"/>
    </source>
</evidence>
<evidence type="ECO:0000313" key="10">
    <source>
        <dbReference type="EMBL" id="SHE96614.1"/>
    </source>
</evidence>
<dbReference type="GO" id="GO:0042773">
    <property type="term" value="P:ATP synthesis coupled electron transport"/>
    <property type="evidence" value="ECO:0007669"/>
    <property type="project" value="InterPro"/>
</dbReference>
<name>A0A1M4XSQ5_9BACL</name>
<feature type="transmembrane region" description="Helical" evidence="7">
    <location>
        <begin position="496"/>
        <end position="517"/>
    </location>
</feature>
<evidence type="ECO:0000256" key="7">
    <source>
        <dbReference type="SAM" id="Phobius"/>
    </source>
</evidence>
<comment type="subcellular location">
    <subcellularLocation>
        <location evidence="1">Cell membrane</location>
        <topology evidence="1">Multi-pass membrane protein</topology>
    </subcellularLocation>
    <subcellularLocation>
        <location evidence="6">Membrane</location>
        <topology evidence="6">Multi-pass membrane protein</topology>
    </subcellularLocation>
</comment>
<feature type="domain" description="NADH:quinone oxidoreductase/Mrp antiporter transmembrane" evidence="8">
    <location>
        <begin position="132"/>
        <end position="422"/>
    </location>
</feature>
<feature type="transmembrane region" description="Helical" evidence="7">
    <location>
        <begin position="29"/>
        <end position="54"/>
    </location>
</feature>
<keyword evidence="3 6" id="KW-0812">Transmembrane</keyword>
<dbReference type="EMBL" id="FQVL01000005">
    <property type="protein sequence ID" value="SHE96614.1"/>
    <property type="molecule type" value="Genomic_DNA"/>
</dbReference>
<dbReference type="STRING" id="112248.SAMN05444392_105166"/>
<feature type="transmembrane region" description="Helical" evidence="7">
    <location>
        <begin position="247"/>
        <end position="268"/>
    </location>
</feature>
<keyword evidence="4 7" id="KW-1133">Transmembrane helix</keyword>
<feature type="transmembrane region" description="Helical" evidence="7">
    <location>
        <begin position="6"/>
        <end position="22"/>
    </location>
</feature>
<feature type="transmembrane region" description="Helical" evidence="7">
    <location>
        <begin position="305"/>
        <end position="323"/>
    </location>
</feature>